<protein>
    <submittedName>
        <fullName evidence="2 4">Uncharacterized protein</fullName>
    </submittedName>
</protein>
<keyword evidence="1" id="KW-1133">Transmembrane helix</keyword>
<reference evidence="2 4" key="1">
    <citation type="journal article" date="2020" name="Stud. Mycol.">
        <title>101 Dothideomycetes genomes: a test case for predicting lifestyles and emergence of pathogens.</title>
        <authorList>
            <person name="Haridas S."/>
            <person name="Albert R."/>
            <person name="Binder M."/>
            <person name="Bloem J."/>
            <person name="Labutti K."/>
            <person name="Salamov A."/>
            <person name="Andreopoulos B."/>
            <person name="Baker S."/>
            <person name="Barry K."/>
            <person name="Bills G."/>
            <person name="Bluhm B."/>
            <person name="Cannon C."/>
            <person name="Castanera R."/>
            <person name="Culley D."/>
            <person name="Daum C."/>
            <person name="Ezra D."/>
            <person name="Gonzalez J."/>
            <person name="Henrissat B."/>
            <person name="Kuo A."/>
            <person name="Liang C."/>
            <person name="Lipzen A."/>
            <person name="Lutzoni F."/>
            <person name="Magnuson J."/>
            <person name="Mondo S."/>
            <person name="Nolan M."/>
            <person name="Ohm R."/>
            <person name="Pangilinan J."/>
            <person name="Park H.-J."/>
            <person name="Ramirez L."/>
            <person name="Alfaro M."/>
            <person name="Sun H."/>
            <person name="Tritt A."/>
            <person name="Yoshinaga Y."/>
            <person name="Zwiers L.-H."/>
            <person name="Turgeon B."/>
            <person name="Goodwin S."/>
            <person name="Spatafora J."/>
            <person name="Crous P."/>
            <person name="Grigoriev I."/>
        </authorList>
    </citation>
    <scope>NUCLEOTIDE SEQUENCE</scope>
    <source>
        <strain evidence="2 4">CBS 304.34</strain>
    </source>
</reference>
<dbReference type="Proteomes" id="UP000504636">
    <property type="component" value="Unplaced"/>
</dbReference>
<reference evidence="4" key="3">
    <citation type="submission" date="2025-04" db="UniProtKB">
        <authorList>
            <consortium name="RefSeq"/>
        </authorList>
    </citation>
    <scope>IDENTIFICATION</scope>
    <source>
        <strain evidence="4">CBS 304.34</strain>
    </source>
</reference>
<accession>A0A6A6YLQ3</accession>
<keyword evidence="3" id="KW-1185">Reference proteome</keyword>
<evidence type="ECO:0000313" key="3">
    <source>
        <dbReference type="Proteomes" id="UP000504636"/>
    </source>
</evidence>
<dbReference type="GeneID" id="54466482"/>
<sequence length="119" mass="13619">MTEQDSHSLHSHLSTEATLGIIFGILTIVATIASIRCKDSICSHIARFYCRSRRRRAGACDLENAATVTQRSECIVPCRDTLELRYWPSPYEASQMEMREWDRVRRSGSVEEERGLERG</sequence>
<keyword evidence="1" id="KW-0812">Transmembrane</keyword>
<evidence type="ECO:0000313" key="4">
    <source>
        <dbReference type="RefSeq" id="XP_033576770.1"/>
    </source>
</evidence>
<reference evidence="4" key="2">
    <citation type="submission" date="2020-04" db="EMBL/GenBank/DDBJ databases">
        <authorList>
            <consortium name="NCBI Genome Project"/>
        </authorList>
    </citation>
    <scope>NUCLEOTIDE SEQUENCE</scope>
    <source>
        <strain evidence="4">CBS 304.34</strain>
    </source>
</reference>
<proteinExistence type="predicted"/>
<gene>
    <name evidence="2 4" type="ORF">BDZ99DRAFT_521123</name>
</gene>
<keyword evidence="1" id="KW-0472">Membrane</keyword>
<dbReference type="OrthoDB" id="3790834at2759"/>
<name>A0A6A6YLQ3_9PEZI</name>
<evidence type="ECO:0000256" key="1">
    <source>
        <dbReference type="SAM" id="Phobius"/>
    </source>
</evidence>
<dbReference type="AlphaFoldDB" id="A0A6A6YLQ3"/>
<organism evidence="2">
    <name type="scientific">Mytilinidion resinicola</name>
    <dbReference type="NCBI Taxonomy" id="574789"/>
    <lineage>
        <taxon>Eukaryota</taxon>
        <taxon>Fungi</taxon>
        <taxon>Dikarya</taxon>
        <taxon>Ascomycota</taxon>
        <taxon>Pezizomycotina</taxon>
        <taxon>Dothideomycetes</taxon>
        <taxon>Pleosporomycetidae</taxon>
        <taxon>Mytilinidiales</taxon>
        <taxon>Mytilinidiaceae</taxon>
        <taxon>Mytilinidion</taxon>
    </lineage>
</organism>
<dbReference type="EMBL" id="MU003701">
    <property type="protein sequence ID" value="KAF2809806.1"/>
    <property type="molecule type" value="Genomic_DNA"/>
</dbReference>
<feature type="transmembrane region" description="Helical" evidence="1">
    <location>
        <begin position="17"/>
        <end position="37"/>
    </location>
</feature>
<dbReference type="RefSeq" id="XP_033576770.1">
    <property type="nucleotide sequence ID" value="XM_033725589.1"/>
</dbReference>
<evidence type="ECO:0000313" key="2">
    <source>
        <dbReference type="EMBL" id="KAF2809806.1"/>
    </source>
</evidence>